<evidence type="ECO:0000313" key="2">
    <source>
        <dbReference type="EMBL" id="KAF5868489.1"/>
    </source>
</evidence>
<dbReference type="RefSeq" id="XP_037187438.1">
    <property type="nucleotide sequence ID" value="XM_037342716.1"/>
</dbReference>
<dbReference type="Proteomes" id="UP000531561">
    <property type="component" value="Unassembled WGS sequence"/>
</dbReference>
<gene>
    <name evidence="2" type="ORF">Bfra_012400</name>
</gene>
<dbReference type="Pfam" id="PF06985">
    <property type="entry name" value="HET"/>
    <property type="match status" value="1"/>
</dbReference>
<dbReference type="OrthoDB" id="2157530at2759"/>
<accession>A0A8H6AJH1</accession>
<feature type="domain" description="Heterokaryon incompatibility" evidence="1">
    <location>
        <begin position="60"/>
        <end position="229"/>
    </location>
</feature>
<dbReference type="InterPro" id="IPR052895">
    <property type="entry name" value="HetReg/Transcr_Mod"/>
</dbReference>
<proteinExistence type="predicted"/>
<evidence type="ECO:0000259" key="1">
    <source>
        <dbReference type="Pfam" id="PF06985"/>
    </source>
</evidence>
<name>A0A8H6AJH1_9HELO</name>
<dbReference type="PANTHER" id="PTHR24148">
    <property type="entry name" value="ANKYRIN REPEAT DOMAIN-CONTAINING PROTEIN 39 HOMOLOG-RELATED"/>
    <property type="match status" value="1"/>
</dbReference>
<comment type="caution">
    <text evidence="2">The sequence shown here is derived from an EMBL/GenBank/DDBJ whole genome shotgun (WGS) entry which is preliminary data.</text>
</comment>
<dbReference type="InterPro" id="IPR010730">
    <property type="entry name" value="HET"/>
</dbReference>
<sequence length="675" mass="76530">MASNVINVPCVQDPYKSLPLPKAEESACVRVLNIHGTTKDSPLSGTLEVVAVSRSEGPWFSALSYVWGTYRSPPDTINCNGHELNITASCHDALKALREMHGGIKIWVDAICINQADLNEKAEQIPMMPRVYQNAAAVYTWLGQDSLLLRQAIKAVSAAWELDYGNFIGWTRFSWVPQSIQYAISFPRNWLRLRQSICDIRKTTRSSGIPLEQVNLDCEWLYRAWTFQEFMLATNPRFFWGTTEISWLHMGGIFYFADEPKSKLRRATSYATTFGKSYDIAFRTFIEPWADIMSQFSWSWILQLEKMSMSTQLSVHRVLKREKVHSELLSGSGNDLSSNPPLADYERPLDLVYLDFFVYVTGCHISFLHLIADSGLQQALPGGPSWLPDWNTALETRTWLSSEYLHEMGRERIGNVIKGRHMDTPIGEIEMICVVEGRVLKVLATFHSKITFFDTVEEQYWQNFMAAYHTPQLDTANINEFEEEFVPRLAVMRLLYSWLKVTPSTRDFMEDPLWAIMSLFGSPGNGHAMPTILSKKNWIVMAAVKLLAYVHSAATESWSSDPERDSTIASLLLLIKLTDNPQALQVLEDIYRSMLGKRSFFTTEDGEIGSGPLLMRVGDRIAHIAGVGVPMLLRPHEPVDGIGNSYSVVGPVCFSTRHMGRVKIDWIKRETIALV</sequence>
<dbReference type="GeneID" id="59266408"/>
<reference evidence="2 3" key="1">
    <citation type="journal article" date="2020" name="Phytopathology">
        <title>A high-quality genome resource of Botrytis fragariae, a new and rapidly spreading fungal pathogen causing strawberry gray mold in the U.S.A.</title>
        <authorList>
            <person name="Wu Y."/>
            <person name="Saski C.A."/>
            <person name="Schnabel G."/>
            <person name="Xiao S."/>
            <person name="Hu M."/>
        </authorList>
    </citation>
    <scope>NUCLEOTIDE SEQUENCE [LARGE SCALE GENOMIC DNA]</scope>
    <source>
        <strain evidence="2 3">BVB16</strain>
    </source>
</reference>
<keyword evidence="3" id="KW-1185">Reference proteome</keyword>
<protein>
    <submittedName>
        <fullName evidence="2">Putative heterokaryon incompatibility protein</fullName>
    </submittedName>
</protein>
<organism evidence="2 3">
    <name type="scientific">Botrytis fragariae</name>
    <dbReference type="NCBI Taxonomy" id="1964551"/>
    <lineage>
        <taxon>Eukaryota</taxon>
        <taxon>Fungi</taxon>
        <taxon>Dikarya</taxon>
        <taxon>Ascomycota</taxon>
        <taxon>Pezizomycotina</taxon>
        <taxon>Leotiomycetes</taxon>
        <taxon>Helotiales</taxon>
        <taxon>Sclerotiniaceae</taxon>
        <taxon>Botrytis</taxon>
    </lineage>
</organism>
<dbReference type="AlphaFoldDB" id="A0A8H6AJH1"/>
<evidence type="ECO:0000313" key="3">
    <source>
        <dbReference type="Proteomes" id="UP000531561"/>
    </source>
</evidence>
<dbReference type="PANTHER" id="PTHR24148:SF64">
    <property type="entry name" value="HETEROKARYON INCOMPATIBILITY DOMAIN-CONTAINING PROTEIN"/>
    <property type="match status" value="1"/>
</dbReference>
<dbReference type="EMBL" id="JABFCT010000022">
    <property type="protein sequence ID" value="KAF5868489.1"/>
    <property type="molecule type" value="Genomic_DNA"/>
</dbReference>